<keyword evidence="2" id="KW-1185">Reference proteome</keyword>
<sequence length="136" mass="15360">MKIVNCEEVISFWQRGIRLKQDLGFLRVLVIESCPNFTSMEADEGDGQRELWIPSGLRCLRLNGCECLVELPRALFINIKGCDALESLPQAWIWNHILKLCLTSRSGKTGSFLWKNTPNIKSGYKGKQNSSEKVSG</sequence>
<dbReference type="Proteomes" id="UP001163603">
    <property type="component" value="Chromosome 6"/>
</dbReference>
<proteinExistence type="predicted"/>
<protein>
    <submittedName>
        <fullName evidence="1">Uncharacterized protein</fullName>
    </submittedName>
</protein>
<name>A0ACC0YNQ0_9ROSI</name>
<gene>
    <name evidence="1" type="ORF">Pint_23906</name>
</gene>
<evidence type="ECO:0000313" key="2">
    <source>
        <dbReference type="Proteomes" id="UP001163603"/>
    </source>
</evidence>
<dbReference type="EMBL" id="CM047741">
    <property type="protein sequence ID" value="KAJ0038753.1"/>
    <property type="molecule type" value="Genomic_DNA"/>
</dbReference>
<reference evidence="2" key="1">
    <citation type="journal article" date="2023" name="G3 (Bethesda)">
        <title>Genome assembly and association tests identify interacting loci associated with vigor, precocity, and sex in interspecific pistachio rootstocks.</title>
        <authorList>
            <person name="Palmer W."/>
            <person name="Jacygrad E."/>
            <person name="Sagayaradj S."/>
            <person name="Cavanaugh K."/>
            <person name="Han R."/>
            <person name="Bertier L."/>
            <person name="Beede B."/>
            <person name="Kafkas S."/>
            <person name="Golino D."/>
            <person name="Preece J."/>
            <person name="Michelmore R."/>
        </authorList>
    </citation>
    <scope>NUCLEOTIDE SEQUENCE [LARGE SCALE GENOMIC DNA]</scope>
</reference>
<accession>A0ACC0YNQ0</accession>
<comment type="caution">
    <text evidence="1">The sequence shown here is derived from an EMBL/GenBank/DDBJ whole genome shotgun (WGS) entry which is preliminary data.</text>
</comment>
<organism evidence="1 2">
    <name type="scientific">Pistacia integerrima</name>
    <dbReference type="NCBI Taxonomy" id="434235"/>
    <lineage>
        <taxon>Eukaryota</taxon>
        <taxon>Viridiplantae</taxon>
        <taxon>Streptophyta</taxon>
        <taxon>Embryophyta</taxon>
        <taxon>Tracheophyta</taxon>
        <taxon>Spermatophyta</taxon>
        <taxon>Magnoliopsida</taxon>
        <taxon>eudicotyledons</taxon>
        <taxon>Gunneridae</taxon>
        <taxon>Pentapetalae</taxon>
        <taxon>rosids</taxon>
        <taxon>malvids</taxon>
        <taxon>Sapindales</taxon>
        <taxon>Anacardiaceae</taxon>
        <taxon>Pistacia</taxon>
    </lineage>
</organism>
<evidence type="ECO:0000313" key="1">
    <source>
        <dbReference type="EMBL" id="KAJ0038753.1"/>
    </source>
</evidence>